<dbReference type="EMBL" id="JAAVXB010000016">
    <property type="protein sequence ID" value="NKF24517.1"/>
    <property type="molecule type" value="Genomic_DNA"/>
</dbReference>
<comment type="caution">
    <text evidence="1">The sequence shown here is derived from an EMBL/GenBank/DDBJ whole genome shotgun (WGS) entry which is preliminary data.</text>
</comment>
<keyword evidence="2" id="KW-1185">Reference proteome</keyword>
<evidence type="ECO:0008006" key="3">
    <source>
        <dbReference type="Google" id="ProtNLM"/>
    </source>
</evidence>
<proteinExistence type="predicted"/>
<organism evidence="1 2">
    <name type="scientific">Solimonas marina</name>
    <dbReference type="NCBI Taxonomy" id="2714601"/>
    <lineage>
        <taxon>Bacteria</taxon>
        <taxon>Pseudomonadati</taxon>
        <taxon>Pseudomonadota</taxon>
        <taxon>Gammaproteobacteria</taxon>
        <taxon>Nevskiales</taxon>
        <taxon>Nevskiaceae</taxon>
        <taxon>Solimonas</taxon>
    </lineage>
</organism>
<dbReference type="RefSeq" id="WP_168149825.1">
    <property type="nucleotide sequence ID" value="NZ_JAAVXB010000016.1"/>
</dbReference>
<dbReference type="Proteomes" id="UP000653472">
    <property type="component" value="Unassembled WGS sequence"/>
</dbReference>
<name>A0A970B6I3_9GAMM</name>
<dbReference type="AlphaFoldDB" id="A0A970B6I3"/>
<gene>
    <name evidence="1" type="ORF">G7Y82_19570</name>
</gene>
<evidence type="ECO:0000313" key="1">
    <source>
        <dbReference type="EMBL" id="NKF24517.1"/>
    </source>
</evidence>
<sequence length="117" mass="11528">MSSTLTCPRCGATEILSRNHARKAGCIIGAAAGATSSFAAALGGAEVGAAMCFIAGPPGVILGSIGGAMMGALLGGAAGCATGAIIGSTIDDEVLDNYQCERCKHAFGKRHLDVCQI</sequence>
<evidence type="ECO:0000313" key="2">
    <source>
        <dbReference type="Proteomes" id="UP000653472"/>
    </source>
</evidence>
<reference evidence="1" key="1">
    <citation type="submission" date="2020-03" db="EMBL/GenBank/DDBJ databases">
        <title>Solimonas marina sp. nov., isolated from deep seawater of the Pacific Ocean.</title>
        <authorList>
            <person name="Liu X."/>
            <person name="Lai Q."/>
            <person name="Sun F."/>
            <person name="Gai Y."/>
            <person name="Li G."/>
            <person name="Shao Z."/>
        </authorList>
    </citation>
    <scope>NUCLEOTIDE SEQUENCE</scope>
    <source>
        <strain evidence="1">C16B3</strain>
    </source>
</reference>
<accession>A0A970B6I3</accession>
<protein>
    <recommendedName>
        <fullName evidence="3">Glycine zipper domain-containing protein</fullName>
    </recommendedName>
</protein>